<feature type="compositionally biased region" description="Polar residues" evidence="3">
    <location>
        <begin position="611"/>
        <end position="628"/>
    </location>
</feature>
<dbReference type="GO" id="GO:0005085">
    <property type="term" value="F:guanyl-nucleotide exchange factor activity"/>
    <property type="evidence" value="ECO:0007669"/>
    <property type="project" value="InterPro"/>
</dbReference>
<dbReference type="Proteomes" id="UP000053831">
    <property type="component" value="Unassembled WGS sequence"/>
</dbReference>
<name>A0A0M8MYE6_ESCWE</name>
<keyword evidence="6" id="KW-1185">Reference proteome</keyword>
<feature type="region of interest" description="Disordered" evidence="3">
    <location>
        <begin position="601"/>
        <end position="697"/>
    </location>
</feature>
<evidence type="ECO:0000259" key="4">
    <source>
        <dbReference type="Pfam" id="PF06428"/>
    </source>
</evidence>
<dbReference type="SUPFAM" id="SSF144284">
    <property type="entry name" value="Sec2 N-terminal region"/>
    <property type="match status" value="1"/>
</dbReference>
<organism evidence="5 6">
    <name type="scientific">Escovopsis weberi</name>
    <dbReference type="NCBI Taxonomy" id="150374"/>
    <lineage>
        <taxon>Eukaryota</taxon>
        <taxon>Fungi</taxon>
        <taxon>Dikarya</taxon>
        <taxon>Ascomycota</taxon>
        <taxon>Pezizomycotina</taxon>
        <taxon>Sordariomycetes</taxon>
        <taxon>Hypocreomycetidae</taxon>
        <taxon>Hypocreales</taxon>
        <taxon>Hypocreaceae</taxon>
        <taxon>Escovopsis</taxon>
    </lineage>
</organism>
<dbReference type="Pfam" id="PF25555">
    <property type="entry name" value="RAB3A-like_C"/>
    <property type="match status" value="1"/>
</dbReference>
<accession>A0A0M8MYE6</accession>
<gene>
    <name evidence="5" type="ORF">ESCO_001563</name>
</gene>
<evidence type="ECO:0000313" key="6">
    <source>
        <dbReference type="Proteomes" id="UP000053831"/>
    </source>
</evidence>
<feature type="compositionally biased region" description="Polar residues" evidence="3">
    <location>
        <begin position="415"/>
        <end position="430"/>
    </location>
</feature>
<dbReference type="AlphaFoldDB" id="A0A0M8MYE6"/>
<dbReference type="EMBL" id="LGSR01000006">
    <property type="protein sequence ID" value="KOS21816.1"/>
    <property type="molecule type" value="Genomic_DNA"/>
</dbReference>
<dbReference type="InterPro" id="IPR040351">
    <property type="entry name" value="RAB3IL/RAB3IP/Sec2"/>
</dbReference>
<dbReference type="CDD" id="cd21044">
    <property type="entry name" value="Rab11BD_RAB3IP_like"/>
    <property type="match status" value="1"/>
</dbReference>
<keyword evidence="1 2" id="KW-0175">Coiled coil</keyword>
<protein>
    <submittedName>
        <fullName evidence="5">Rab guanine nucleotide exchange factor sec2</fullName>
    </submittedName>
</protein>
<feature type="compositionally biased region" description="Low complexity" evidence="3">
    <location>
        <begin position="390"/>
        <end position="408"/>
    </location>
</feature>
<feature type="region of interest" description="Disordered" evidence="3">
    <location>
        <begin position="379"/>
        <end position="430"/>
    </location>
</feature>
<evidence type="ECO:0000256" key="1">
    <source>
        <dbReference type="ARBA" id="ARBA00023054"/>
    </source>
</evidence>
<dbReference type="PANTHER" id="PTHR14430">
    <property type="entry name" value="RABIN3-RELATED"/>
    <property type="match status" value="1"/>
</dbReference>
<evidence type="ECO:0000256" key="3">
    <source>
        <dbReference type="SAM" id="MobiDB-lite"/>
    </source>
</evidence>
<dbReference type="Pfam" id="PF06428">
    <property type="entry name" value="Sec2p"/>
    <property type="match status" value="1"/>
</dbReference>
<dbReference type="GO" id="GO:0051286">
    <property type="term" value="C:cell tip"/>
    <property type="evidence" value="ECO:0007669"/>
    <property type="project" value="TreeGrafter"/>
</dbReference>
<dbReference type="GO" id="GO:0070319">
    <property type="term" value="C:Golgi to plasma membrane transport vesicle"/>
    <property type="evidence" value="ECO:0007669"/>
    <property type="project" value="TreeGrafter"/>
</dbReference>
<dbReference type="STRING" id="150374.A0A0M8MYE6"/>
<dbReference type="GO" id="GO:0006887">
    <property type="term" value="P:exocytosis"/>
    <property type="evidence" value="ECO:0007669"/>
    <property type="project" value="TreeGrafter"/>
</dbReference>
<feature type="region of interest" description="Disordered" evidence="3">
    <location>
        <begin position="47"/>
        <end position="69"/>
    </location>
</feature>
<evidence type="ECO:0000256" key="2">
    <source>
        <dbReference type="SAM" id="Coils"/>
    </source>
</evidence>
<proteinExistence type="predicted"/>
<feature type="coiled-coil region" evidence="2">
    <location>
        <begin position="202"/>
        <end position="290"/>
    </location>
</feature>
<reference evidence="5 6" key="1">
    <citation type="submission" date="2015-07" db="EMBL/GenBank/DDBJ databases">
        <title>The genome of the fungus Escovopsis weberi, a specialized disease agent of ant agriculture.</title>
        <authorList>
            <person name="de Man T.J."/>
            <person name="Stajich J.E."/>
            <person name="Kubicek C.P."/>
            <person name="Chenthamara K."/>
            <person name="Atanasova L."/>
            <person name="Druzhinina I.S."/>
            <person name="Birnbaum S."/>
            <person name="Barribeau S.M."/>
            <person name="Teiling C."/>
            <person name="Suen G."/>
            <person name="Currie C."/>
            <person name="Gerardo N.M."/>
        </authorList>
    </citation>
    <scope>NUCLEOTIDE SEQUENCE [LARGE SCALE GENOMIC DNA]</scope>
</reference>
<feature type="domain" description="GDP/GTP exchange factor Sec2 N-terminal" evidence="4">
    <location>
        <begin position="138"/>
        <end position="287"/>
    </location>
</feature>
<feature type="region of interest" description="Disordered" evidence="3">
    <location>
        <begin position="82"/>
        <end position="121"/>
    </location>
</feature>
<feature type="compositionally biased region" description="Basic and acidic residues" evidence="3">
    <location>
        <begin position="601"/>
        <end position="610"/>
    </location>
</feature>
<feature type="compositionally biased region" description="Low complexity" evidence="3">
    <location>
        <begin position="688"/>
        <end position="697"/>
    </location>
</feature>
<comment type="caution">
    <text evidence="5">The sequence shown here is derived from an EMBL/GenBank/DDBJ whole genome shotgun (WGS) entry which is preliminary data.</text>
</comment>
<dbReference type="InterPro" id="IPR009449">
    <property type="entry name" value="Sec2_N"/>
</dbReference>
<feature type="coiled-coil region" evidence="2">
    <location>
        <begin position="145"/>
        <end position="172"/>
    </location>
</feature>
<dbReference type="Gene3D" id="6.10.140.910">
    <property type="match status" value="1"/>
</dbReference>
<sequence length="697" mass="76710">MESFAKIAMAIVTDLVDSFIHVAGWAGHLPHSPKLFGHARSFSSLSSATQNTPSIKAKQPPMPSSASQISMLSLSPKTAVFPNGDLSTLPDPRSRTVSASGAESIRCPSPSPSANPHPDLSDEVATLSTKLINAINHQTALDDTLSATRHELEAAREHIRDLEDQVASQRDMLSGDVWVRRSTLDNERKSMANERKDWQTKLAEETARRLDTEKEKRKIEQELENLTAALFEEANRMVIGAKEESIRQQELLTKKNDQLQSQLADSESLLKSQQEQLSELKQVMEIMVTERDDQTNYTTPSSPRIFRFDPRDEVRSISETLASPAAHTNHHLPDSQALAPAPPTSFSHLIQPVLRTDLGAYEDFVVLIHLSRGRPVSRISAGSGPGLGGSTSSAHPTNTSTTSLSTFSPAPLRSAPQSPNTPASVASNGSVPLIPALKDTRFYKRVITEDVEPTLRLDAAPGLSWLARRTVLSAVTDGSLVVEPVPATVRPNISIKPQFYPCAMCGEGRREEPFLRKYRFRTSETDSAQRYPLCNYCVTRVRSTCQFLGFLRMVKDGYWRADDEDQEKAAWEESVRLREQMFWARIGGGVIPIVHAEAHSELDRSRRSSRDQVTPQHNATDKTASSLNVAHPPDDAVSSIFELDPPSQIVEEPQTPPEKSADQKSLRFSVHSQTLDTPSIAESEEPAATEASPAATS</sequence>
<evidence type="ECO:0000313" key="5">
    <source>
        <dbReference type="EMBL" id="KOS21816.1"/>
    </source>
</evidence>
<dbReference type="PANTHER" id="PTHR14430:SF0">
    <property type="entry name" value="SEC2P DOMAIN-CONTAINING PROTEIN"/>
    <property type="match status" value="1"/>
</dbReference>
<dbReference type="OrthoDB" id="1748564at2759"/>